<sequence>MRNNLKLAWEVAQENLAQTQGKQKERYDRKVKPREFEKGQRVLVLLPTETSKFLAKWHGPYEVVRRLSEVDYEVETPDRKRKRQIFHVNLLKAWVDRECFFDGETDEELGPEVGQMREEEDITVGELLNHTQKGQALSLKAEFPQVFSKVPGQTNLVEHTIETDPGVVVRENGRTWPHHVKALIEKEVEDMLNIGVIEPAKGPWRSFPVIVPKPDGSLRFCVDFRKVNAVSKFDAYPMPKVGDLLDKLGNARYLSSIDLTKGYWQIPVRAQDREKTAFCTPKGLFQFVKMPFGLHGAAATFQRLMDRLLESQREWAAAYIDDIIVFSASWEEHLTHLRRVLKELRKAGLTVNPKKCKIGVDKVEYLGFKVGQGEVQPQEEKVTKISQWYKPRTKKEVQQFLGLIGYYRQFIPQFASIAAPLTDLTRKGASVKIKWGPAQERAFETLKGIICELPIRFSPDFNYPFVLFTDASDRGLGAVLSQPAWVVKYRGGGESRSSASRRGRLCPGPTWRIGRLRRGAPAPGLSLRKSGRQLFLPPWNGGPPSGSGAKGWVRILVVWLLPFLPSPPGPAAAVEAAAAAAGASGPARGARGDASPRRPPGPWLAVPGGGGGGGPTGMIMERLLASGGFEDEWEDEEDAEVYAQHAAFASMGLPCPDVDGEPCWYCEDEGYGYGDWEGSGEEEPEEEKERPPKAGPGTFCGLKKSFLCKPPAPGTSTQDDAPDHPLLLAMALPQKQQLTAEEAEENAEELVAEEERLKKKAEKKRMKKKRQKDRKRQEKRDQELKSKREAEASSPHSGEFQDEASMASALRSGLPGSEGNSSEASPGGSPSRGTEEEVEEELDLTSTFVSKARLKVSAKPLPPKKEKTVQPDRKEAEEKVKQEDPKSGLQMTSVEQSMVLAERGNESAKNGRYQEAVLLFTEAVKLNPREYRFFGNRSFCYERLQCYAEALQDARLALSLHPGWPKGLFRQGKALMGLKRYVEAARTFEDLLRLGDFRSDAAIQLKRCQVLHLLENGFRGNPSDWSPWAREAYLLLSGDQQSKQAAATTPTSSRSGSAWAGGHLASLTITSSGAKGTMPSAAQAPIRECFAVWVGNLTPRVTEEVLLRYFQPFGPIHSMRHLPRKFCAFINYTQQEAAEAAYATLQGVELEGSKLLLQLKHPVHATPPHTKVHASSQQPLRGEPLRSPPTSSACSWLHSLGHLP</sequence>
<feature type="compositionally biased region" description="Basic residues" evidence="5">
    <location>
        <begin position="758"/>
        <end position="774"/>
    </location>
</feature>
<dbReference type="SMART" id="SM00360">
    <property type="entry name" value="RRM"/>
    <property type="match status" value="1"/>
</dbReference>
<evidence type="ECO:0000256" key="1">
    <source>
        <dbReference type="ARBA" id="ARBA00010879"/>
    </source>
</evidence>
<feature type="compositionally biased region" description="Acidic residues" evidence="5">
    <location>
        <begin position="741"/>
        <end position="752"/>
    </location>
</feature>
<dbReference type="GeneID" id="110079790"/>
<evidence type="ECO:0000313" key="9">
    <source>
        <dbReference type="RefSeq" id="XP_072858411.1"/>
    </source>
</evidence>
<dbReference type="Gene3D" id="3.10.10.10">
    <property type="entry name" value="HIV Type 1 Reverse Transcriptase, subunit A, domain 1"/>
    <property type="match status" value="1"/>
</dbReference>
<keyword evidence="8" id="KW-1185">Reference proteome</keyword>
<proteinExistence type="inferred from homology"/>
<dbReference type="CDD" id="cd01647">
    <property type="entry name" value="RT_LTR"/>
    <property type="match status" value="1"/>
</dbReference>
<dbReference type="PANTHER" id="PTHR47678:SF1">
    <property type="entry name" value="TETRATRICOPEPTIDE REPEAT PROTEIN 31"/>
    <property type="match status" value="1"/>
</dbReference>
<dbReference type="Gene3D" id="3.30.70.270">
    <property type="match status" value="2"/>
</dbReference>
<dbReference type="PANTHER" id="PTHR47678">
    <property type="entry name" value="TETRATRICOPEPTIDE REPEAT PROTEIN 31"/>
    <property type="match status" value="1"/>
</dbReference>
<dbReference type="InterPro" id="IPR041577">
    <property type="entry name" value="RT_RNaseH_2"/>
</dbReference>
<dbReference type="SUPFAM" id="SSF48452">
    <property type="entry name" value="TPR-like"/>
    <property type="match status" value="1"/>
</dbReference>
<dbReference type="PROSITE" id="PS50878">
    <property type="entry name" value="RT_POL"/>
    <property type="match status" value="1"/>
</dbReference>
<dbReference type="Pfam" id="PF00078">
    <property type="entry name" value="RVT_1"/>
    <property type="match status" value="1"/>
</dbReference>
<organism evidence="8 9">
    <name type="scientific">Pogona vitticeps</name>
    <name type="common">central bearded dragon</name>
    <dbReference type="NCBI Taxonomy" id="103695"/>
    <lineage>
        <taxon>Eukaryota</taxon>
        <taxon>Metazoa</taxon>
        <taxon>Chordata</taxon>
        <taxon>Craniata</taxon>
        <taxon>Vertebrata</taxon>
        <taxon>Euteleostomi</taxon>
        <taxon>Lepidosauria</taxon>
        <taxon>Squamata</taxon>
        <taxon>Bifurcata</taxon>
        <taxon>Unidentata</taxon>
        <taxon>Episquamata</taxon>
        <taxon>Toxicofera</taxon>
        <taxon>Iguania</taxon>
        <taxon>Acrodonta</taxon>
        <taxon>Agamidae</taxon>
        <taxon>Amphibolurinae</taxon>
        <taxon>Pogona</taxon>
    </lineage>
</organism>
<dbReference type="RefSeq" id="XP_072858411.1">
    <property type="nucleotide sequence ID" value="XM_073002310.1"/>
</dbReference>
<dbReference type="InterPro" id="IPR012677">
    <property type="entry name" value="Nucleotide-bd_a/b_plait_sf"/>
</dbReference>
<dbReference type="SUPFAM" id="SSF56672">
    <property type="entry name" value="DNA/RNA polymerases"/>
    <property type="match status" value="1"/>
</dbReference>
<dbReference type="Gene3D" id="3.30.70.330">
    <property type="match status" value="1"/>
</dbReference>
<feature type="compositionally biased region" description="Basic and acidic residues" evidence="5">
    <location>
        <begin position="775"/>
        <end position="791"/>
    </location>
</feature>
<dbReference type="Proteomes" id="UP001652642">
    <property type="component" value="Chromosome 5"/>
</dbReference>
<keyword evidence="4" id="KW-0802">TPR repeat</keyword>
<dbReference type="Pfam" id="PF00076">
    <property type="entry name" value="RRM_1"/>
    <property type="match status" value="1"/>
</dbReference>
<evidence type="ECO:0000259" key="6">
    <source>
        <dbReference type="PROSITE" id="PS50102"/>
    </source>
</evidence>
<dbReference type="Gene3D" id="1.25.40.10">
    <property type="entry name" value="Tetratricopeptide repeat domain"/>
    <property type="match status" value="1"/>
</dbReference>
<dbReference type="InterPro" id="IPR054465">
    <property type="entry name" value="Integrase_p58-like_C"/>
</dbReference>
<feature type="domain" description="Reverse transcriptase" evidence="7">
    <location>
        <begin position="192"/>
        <end position="370"/>
    </location>
</feature>
<evidence type="ECO:0000259" key="7">
    <source>
        <dbReference type="PROSITE" id="PS50878"/>
    </source>
</evidence>
<feature type="region of interest" description="Disordered" evidence="5">
    <location>
        <begin position="584"/>
        <end position="614"/>
    </location>
</feature>
<dbReference type="InterPro" id="IPR043128">
    <property type="entry name" value="Rev_trsase/Diguanyl_cyclase"/>
</dbReference>
<comment type="similarity">
    <text evidence="1">Belongs to the beta type-B retroviral polymerase family. HERV class-II K(HML-2) pol subfamily.</text>
</comment>
<feature type="region of interest" description="Disordered" evidence="5">
    <location>
        <begin position="675"/>
        <end position="696"/>
    </location>
</feature>
<dbReference type="InterPro" id="IPR000477">
    <property type="entry name" value="RT_dom"/>
</dbReference>
<feature type="region of interest" description="Disordered" evidence="5">
    <location>
        <begin position="728"/>
        <end position="890"/>
    </location>
</feature>
<dbReference type="InterPro" id="IPR035979">
    <property type="entry name" value="RBD_domain_sf"/>
</dbReference>
<evidence type="ECO:0000256" key="3">
    <source>
        <dbReference type="PROSITE-ProRule" id="PRU00176"/>
    </source>
</evidence>
<dbReference type="SUPFAM" id="SSF54928">
    <property type="entry name" value="RNA-binding domain, RBD"/>
    <property type="match status" value="1"/>
</dbReference>
<evidence type="ECO:0000313" key="8">
    <source>
        <dbReference type="Proteomes" id="UP001652642"/>
    </source>
</evidence>
<dbReference type="PROSITE" id="PS50102">
    <property type="entry name" value="RRM"/>
    <property type="match status" value="1"/>
</dbReference>
<dbReference type="EC" id="3.1.26.4" evidence="2"/>
<dbReference type="InterPro" id="IPR011990">
    <property type="entry name" value="TPR-like_helical_dom_sf"/>
</dbReference>
<keyword evidence="3" id="KW-0694">RNA-binding</keyword>
<dbReference type="PROSITE" id="PS50005">
    <property type="entry name" value="TPR"/>
    <property type="match status" value="1"/>
</dbReference>
<feature type="repeat" description="TPR" evidence="4">
    <location>
        <begin position="897"/>
        <end position="930"/>
    </location>
</feature>
<evidence type="ECO:0000256" key="5">
    <source>
        <dbReference type="SAM" id="MobiDB-lite"/>
    </source>
</evidence>
<dbReference type="InterPro" id="IPR019734">
    <property type="entry name" value="TPR_rpt"/>
</dbReference>
<protein>
    <recommendedName>
        <fullName evidence="2">ribonuclease H</fullName>
        <ecNumber evidence="2">3.1.26.4</ecNumber>
    </recommendedName>
</protein>
<feature type="domain" description="RRM" evidence="6">
    <location>
        <begin position="1090"/>
        <end position="1162"/>
    </location>
</feature>
<name>A0ABM5GL83_9SAUR</name>
<reference evidence="9" key="1">
    <citation type="submission" date="2025-08" db="UniProtKB">
        <authorList>
            <consortium name="RefSeq"/>
        </authorList>
    </citation>
    <scope>IDENTIFICATION</scope>
</reference>
<feature type="compositionally biased region" description="Basic and acidic residues" evidence="5">
    <location>
        <begin position="863"/>
        <end position="886"/>
    </location>
</feature>
<dbReference type="InterPro" id="IPR043502">
    <property type="entry name" value="DNA/RNA_pol_sf"/>
</dbReference>
<evidence type="ECO:0000256" key="4">
    <source>
        <dbReference type="PROSITE-ProRule" id="PRU00339"/>
    </source>
</evidence>
<gene>
    <name evidence="9" type="primary">TTC31</name>
</gene>
<dbReference type="Pfam" id="PF22938">
    <property type="entry name" value="Integrase_p58_C"/>
    <property type="match status" value="1"/>
</dbReference>
<dbReference type="Pfam" id="PF17919">
    <property type="entry name" value="RT_RNaseH_2"/>
    <property type="match status" value="1"/>
</dbReference>
<accession>A0ABM5GL83</accession>
<feature type="region of interest" description="Disordered" evidence="5">
    <location>
        <begin position="1166"/>
        <end position="1193"/>
    </location>
</feature>
<evidence type="ECO:0000256" key="2">
    <source>
        <dbReference type="ARBA" id="ARBA00012180"/>
    </source>
</evidence>
<dbReference type="SMART" id="SM00028">
    <property type="entry name" value="TPR"/>
    <property type="match status" value="3"/>
</dbReference>
<dbReference type="InterPro" id="IPR000504">
    <property type="entry name" value="RRM_dom"/>
</dbReference>